<dbReference type="EMBL" id="FNAI01000001">
    <property type="protein sequence ID" value="SDD40220.1"/>
    <property type="molecule type" value="Genomic_DNA"/>
</dbReference>
<name>A0A1G6UFN6_9SPHI</name>
<feature type="transmembrane region" description="Helical" evidence="1">
    <location>
        <begin position="21"/>
        <end position="43"/>
    </location>
</feature>
<gene>
    <name evidence="2" type="ORF">SAMN05216464_101636</name>
</gene>
<feature type="transmembrane region" description="Helical" evidence="1">
    <location>
        <begin position="96"/>
        <end position="125"/>
    </location>
</feature>
<evidence type="ECO:0008006" key="4">
    <source>
        <dbReference type="Google" id="ProtNLM"/>
    </source>
</evidence>
<protein>
    <recommendedName>
        <fullName evidence="4">ABC-2 family transporter protein</fullName>
    </recommendedName>
</protein>
<feature type="transmembrane region" description="Helical" evidence="1">
    <location>
        <begin position="55"/>
        <end position="76"/>
    </location>
</feature>
<organism evidence="2 3">
    <name type="scientific">Mucilaginibacter pineti</name>
    <dbReference type="NCBI Taxonomy" id="1391627"/>
    <lineage>
        <taxon>Bacteria</taxon>
        <taxon>Pseudomonadati</taxon>
        <taxon>Bacteroidota</taxon>
        <taxon>Sphingobacteriia</taxon>
        <taxon>Sphingobacteriales</taxon>
        <taxon>Sphingobacteriaceae</taxon>
        <taxon>Mucilaginibacter</taxon>
    </lineage>
</organism>
<dbReference type="Proteomes" id="UP000199072">
    <property type="component" value="Unassembled WGS sequence"/>
</dbReference>
<proteinExistence type="predicted"/>
<evidence type="ECO:0000313" key="2">
    <source>
        <dbReference type="EMBL" id="SDD40220.1"/>
    </source>
</evidence>
<feature type="transmembrane region" description="Helical" evidence="1">
    <location>
        <begin position="175"/>
        <end position="193"/>
    </location>
</feature>
<keyword evidence="1" id="KW-0812">Transmembrane</keyword>
<dbReference type="RefSeq" id="WP_091144117.1">
    <property type="nucleotide sequence ID" value="NZ_FNAI01000001.1"/>
</dbReference>
<dbReference type="OrthoDB" id="796719at2"/>
<keyword evidence="1" id="KW-0472">Membrane</keyword>
<dbReference type="AlphaFoldDB" id="A0A1G6UFN6"/>
<evidence type="ECO:0000313" key="3">
    <source>
        <dbReference type="Proteomes" id="UP000199072"/>
    </source>
</evidence>
<reference evidence="2 3" key="1">
    <citation type="submission" date="2016-10" db="EMBL/GenBank/DDBJ databases">
        <authorList>
            <person name="de Groot N.N."/>
        </authorList>
    </citation>
    <scope>NUCLEOTIDE SEQUENCE [LARGE SCALE GENOMIC DNA]</scope>
    <source>
        <strain evidence="2 3">47C3B</strain>
    </source>
</reference>
<keyword evidence="1" id="KW-1133">Transmembrane helix</keyword>
<feature type="transmembrane region" description="Helical" evidence="1">
    <location>
        <begin position="145"/>
        <end position="166"/>
    </location>
</feature>
<keyword evidence="3" id="KW-1185">Reference proteome</keyword>
<accession>A0A1G6UFN6</accession>
<sequence>MQFSIHRVWLLCRKQWAENTQLYILGILATAGIISAVLIYNMFDKRGIPLITQQIIFFTGLIISGAVFTSTILSQFNEKVKGIQALTLPASTLEKLTAAIIYGLVMLPAIYLIVIYPFIALAHYIDIDILGRFNDLYVFKANNHSVELGSLFIITQAIMLLGSVVFRRYIFIKTTILTIVITVGITLFNPYMVEKTIVVRSTVPRNITVKEQLYNGDNKLLSTENAPRKVDVNYLYSAPYQDLNIFNSGRSKVYNGVTYSSDDIRATNPYANIFYILLYLAIPFLWIITWFRLREKQL</sequence>
<feature type="transmembrane region" description="Helical" evidence="1">
    <location>
        <begin position="273"/>
        <end position="293"/>
    </location>
</feature>
<dbReference type="STRING" id="1391627.SAMN05216464_101636"/>
<evidence type="ECO:0000256" key="1">
    <source>
        <dbReference type="SAM" id="Phobius"/>
    </source>
</evidence>